<dbReference type="AlphaFoldDB" id="A0A6P6EUJ0"/>
<dbReference type="InterPro" id="IPR044156">
    <property type="entry name" value="Galectin-like"/>
</dbReference>
<dbReference type="PANTHER" id="PTHR11346:SF80">
    <property type="entry name" value="GALECTIN-9C"/>
    <property type="match status" value="1"/>
</dbReference>
<dbReference type="Pfam" id="PF00337">
    <property type="entry name" value="Gal-bind_lectin"/>
    <property type="match status" value="1"/>
</dbReference>
<dbReference type="GO" id="GO:0002780">
    <property type="term" value="P:antibacterial peptide biosynthetic process"/>
    <property type="evidence" value="ECO:0007669"/>
    <property type="project" value="UniProtKB-ARBA"/>
</dbReference>
<evidence type="ECO:0000256" key="1">
    <source>
        <dbReference type="ARBA" id="ARBA00022734"/>
    </source>
</evidence>
<dbReference type="InterPro" id="IPR001079">
    <property type="entry name" value="Galectin_CRD"/>
</dbReference>
<keyword evidence="5" id="KW-1185">Reference proteome</keyword>
<dbReference type="GO" id="GO:0030246">
    <property type="term" value="F:carbohydrate binding"/>
    <property type="evidence" value="ECO:0007669"/>
    <property type="project" value="UniProtKB-UniRule"/>
</dbReference>
<proteinExistence type="predicted"/>
<organism evidence="5 6">
    <name type="scientific">Octodon degus</name>
    <name type="common">Degu</name>
    <name type="synonym">Sciurus degus</name>
    <dbReference type="NCBI Taxonomy" id="10160"/>
    <lineage>
        <taxon>Eukaryota</taxon>
        <taxon>Metazoa</taxon>
        <taxon>Chordata</taxon>
        <taxon>Craniata</taxon>
        <taxon>Vertebrata</taxon>
        <taxon>Euteleostomi</taxon>
        <taxon>Mammalia</taxon>
        <taxon>Eutheria</taxon>
        <taxon>Euarchontoglires</taxon>
        <taxon>Glires</taxon>
        <taxon>Rodentia</taxon>
        <taxon>Hystricomorpha</taxon>
        <taxon>Octodontidae</taxon>
        <taxon>Octodon</taxon>
    </lineage>
</organism>
<keyword evidence="2" id="KW-0677">Repeat</keyword>
<evidence type="ECO:0000313" key="6">
    <source>
        <dbReference type="RefSeq" id="XP_023575757.1"/>
    </source>
</evidence>
<dbReference type="OrthoDB" id="5795596at2759"/>
<dbReference type="PROSITE" id="PS51304">
    <property type="entry name" value="GALECTIN"/>
    <property type="match status" value="1"/>
</dbReference>
<dbReference type="SMART" id="SM00908">
    <property type="entry name" value="Gal-bind_lectin"/>
    <property type="match status" value="1"/>
</dbReference>
<dbReference type="CDD" id="cd00070">
    <property type="entry name" value="GLECT"/>
    <property type="match status" value="1"/>
</dbReference>
<dbReference type="GO" id="GO:0005829">
    <property type="term" value="C:cytosol"/>
    <property type="evidence" value="ECO:0007669"/>
    <property type="project" value="TreeGrafter"/>
</dbReference>
<dbReference type="GO" id="GO:0032689">
    <property type="term" value="P:negative regulation of type II interferon production"/>
    <property type="evidence" value="ECO:0007669"/>
    <property type="project" value="TreeGrafter"/>
</dbReference>
<dbReference type="GeneID" id="111817848"/>
<dbReference type="GO" id="GO:0016936">
    <property type="term" value="F:galactoside binding"/>
    <property type="evidence" value="ECO:0007669"/>
    <property type="project" value="TreeGrafter"/>
</dbReference>
<name>A0A6P6EUJ0_OCTDE</name>
<dbReference type="SUPFAM" id="SSF49899">
    <property type="entry name" value="Concanavalin A-like lectins/glucanases"/>
    <property type="match status" value="1"/>
</dbReference>
<dbReference type="InterPro" id="IPR013320">
    <property type="entry name" value="ConA-like_dom_sf"/>
</dbReference>
<sequence>MGSSTSYFYHPPNPFFASIRGGMYQYKVIVVSGNILPNGESLEINLRAGTDIAFHFKALFDEKYVVRNSQIRGSWGREETDPPGSMLLIPGQSFTVQITCEPTCYRVTVNDQHPLTYEHRLTDFPSIGHLEVTGDVMLTYVQC</sequence>
<dbReference type="InParanoid" id="A0A6P6EUJ0"/>
<dbReference type="SMART" id="SM00276">
    <property type="entry name" value="GLECT"/>
    <property type="match status" value="1"/>
</dbReference>
<dbReference type="Gene3D" id="2.60.120.200">
    <property type="match status" value="1"/>
</dbReference>
<keyword evidence="1 3" id="KW-0430">Lectin</keyword>
<evidence type="ECO:0000256" key="3">
    <source>
        <dbReference type="RuleBase" id="RU102079"/>
    </source>
</evidence>
<dbReference type="PANTHER" id="PTHR11346">
    <property type="entry name" value="GALECTIN"/>
    <property type="match status" value="1"/>
</dbReference>
<dbReference type="Proteomes" id="UP000515203">
    <property type="component" value="Unplaced"/>
</dbReference>
<evidence type="ECO:0000313" key="5">
    <source>
        <dbReference type="Proteomes" id="UP000515203"/>
    </source>
</evidence>
<gene>
    <name evidence="6" type="primary">LOC111817848</name>
</gene>
<dbReference type="GO" id="GO:2000562">
    <property type="term" value="P:negative regulation of CD4-positive, alpha-beta T cell proliferation"/>
    <property type="evidence" value="ECO:0007669"/>
    <property type="project" value="TreeGrafter"/>
</dbReference>
<evidence type="ECO:0000256" key="2">
    <source>
        <dbReference type="ARBA" id="ARBA00022737"/>
    </source>
</evidence>
<accession>A0A6P6EUJ0</accession>
<evidence type="ECO:0000259" key="4">
    <source>
        <dbReference type="PROSITE" id="PS51304"/>
    </source>
</evidence>
<dbReference type="RefSeq" id="XP_023575757.1">
    <property type="nucleotide sequence ID" value="XM_023719989.1"/>
</dbReference>
<dbReference type="GO" id="GO:0010628">
    <property type="term" value="P:positive regulation of gene expression"/>
    <property type="evidence" value="ECO:0007669"/>
    <property type="project" value="TreeGrafter"/>
</dbReference>
<reference evidence="6" key="1">
    <citation type="submission" date="2025-08" db="UniProtKB">
        <authorList>
            <consortium name="RefSeq"/>
        </authorList>
    </citation>
    <scope>IDENTIFICATION</scope>
</reference>
<protein>
    <recommendedName>
        <fullName evidence="3">Galectin</fullName>
    </recommendedName>
</protein>
<dbReference type="FunFam" id="2.60.120.200:FF:000124">
    <property type="entry name" value="Galectin-4"/>
    <property type="match status" value="1"/>
</dbReference>
<dbReference type="GO" id="GO:0005634">
    <property type="term" value="C:nucleus"/>
    <property type="evidence" value="ECO:0007669"/>
    <property type="project" value="TreeGrafter"/>
</dbReference>
<feature type="domain" description="Galectin" evidence="4">
    <location>
        <begin position="15"/>
        <end position="143"/>
    </location>
</feature>